<organism evidence="3 4">
    <name type="scientific">Coprinellus micaceus</name>
    <name type="common">Glistening ink-cap mushroom</name>
    <name type="synonym">Coprinus micaceus</name>
    <dbReference type="NCBI Taxonomy" id="71717"/>
    <lineage>
        <taxon>Eukaryota</taxon>
        <taxon>Fungi</taxon>
        <taxon>Dikarya</taxon>
        <taxon>Basidiomycota</taxon>
        <taxon>Agaricomycotina</taxon>
        <taxon>Agaricomycetes</taxon>
        <taxon>Agaricomycetidae</taxon>
        <taxon>Agaricales</taxon>
        <taxon>Agaricineae</taxon>
        <taxon>Psathyrellaceae</taxon>
        <taxon>Coprinellus</taxon>
    </lineage>
</organism>
<dbReference type="EMBL" id="QPFP01000687">
    <property type="protein sequence ID" value="TEB03958.1"/>
    <property type="molecule type" value="Genomic_DNA"/>
</dbReference>
<dbReference type="AlphaFoldDB" id="A0A4Y7R4E6"/>
<dbReference type="Pfam" id="PF18759">
    <property type="entry name" value="Plavaka"/>
    <property type="match status" value="1"/>
</dbReference>
<dbReference type="InterPro" id="IPR041078">
    <property type="entry name" value="Plavaka"/>
</dbReference>
<feature type="compositionally biased region" description="Acidic residues" evidence="1">
    <location>
        <begin position="72"/>
        <end position="81"/>
    </location>
</feature>
<evidence type="ECO:0000256" key="1">
    <source>
        <dbReference type="SAM" id="MobiDB-lite"/>
    </source>
</evidence>
<name>A0A4Y7R4E6_COPMI</name>
<feature type="domain" description="C2H2-type" evidence="2">
    <location>
        <begin position="15"/>
        <end position="38"/>
    </location>
</feature>
<dbReference type="InterPro" id="IPR013087">
    <property type="entry name" value="Znf_C2H2_type"/>
</dbReference>
<feature type="region of interest" description="Disordered" evidence="1">
    <location>
        <begin position="54"/>
        <end position="103"/>
    </location>
</feature>
<sequence>MPRNNHQKLQPLLPCHIAGCPRQFKAQQGRTRHMHSQHPNLAGHHISAPTAIRQAPLTPSSHPPSDQGDVNISEEDGEPCTEDGHLLPPGSPPPPLTTHSDDNWTPFEDEVQFCIADFLYRHEEMSQENIDTLLHFWGLTLMKHGAEFGPFNNYTHIFNIIDGIEQGDAPWQCMKVQVQEDVDVGSPSWKKKTYEVRYRDPDTVLANLLSNPDFKHEFNYCPYVHLDKNGKRRWSDFMSGNYAWTHSDKIFNSDNGTRGATYVPIILGSDKTTFLVATGDIEYHPLYISIGNIHNNVRRAHRNAVVPIAFLAIPKGERKNDKDPDFRYFKRQLYHATIAAIFAGLKPHMSTPVGLSKAGAQKVIKCFSSFLDFCYLVRRNDIDTQTLSNINKSLHQFHQHREFFRQTGMREDDFSLPCHHSLVHYCDNIHNFSAPNGLCSSIAESRHITAVKKPWRRSNRYEALGQMLLINQRLDKLAAARSHYVTCKMLRPERLQLLRPLPTMDGEGWAAGSDVGEGDRPTDEWVLADVKLARTKGQTFVDPATAASELDIPDLPNMLKIFLQDQLGDICEDDSDADTPPLDYISSISTFHSAVAMFFAPSCREGRHLGADNRGR</sequence>
<dbReference type="Proteomes" id="UP000298030">
    <property type="component" value="Unassembled WGS sequence"/>
</dbReference>
<dbReference type="OrthoDB" id="3199698at2759"/>
<comment type="caution">
    <text evidence="3">The sequence shown here is derived from an EMBL/GenBank/DDBJ whole genome shotgun (WGS) entry which is preliminary data.</text>
</comment>
<feature type="compositionally biased region" description="Polar residues" evidence="1">
    <location>
        <begin position="57"/>
        <end position="70"/>
    </location>
</feature>
<reference evidence="3 4" key="1">
    <citation type="journal article" date="2019" name="Nat. Ecol. Evol.">
        <title>Megaphylogeny resolves global patterns of mushroom evolution.</title>
        <authorList>
            <person name="Varga T."/>
            <person name="Krizsan K."/>
            <person name="Foldi C."/>
            <person name="Dima B."/>
            <person name="Sanchez-Garcia M."/>
            <person name="Sanchez-Ramirez S."/>
            <person name="Szollosi G.J."/>
            <person name="Szarkandi J.G."/>
            <person name="Papp V."/>
            <person name="Albert L."/>
            <person name="Andreopoulos W."/>
            <person name="Angelini C."/>
            <person name="Antonin V."/>
            <person name="Barry K.W."/>
            <person name="Bougher N.L."/>
            <person name="Buchanan P."/>
            <person name="Buyck B."/>
            <person name="Bense V."/>
            <person name="Catcheside P."/>
            <person name="Chovatia M."/>
            <person name="Cooper J."/>
            <person name="Damon W."/>
            <person name="Desjardin D."/>
            <person name="Finy P."/>
            <person name="Geml J."/>
            <person name="Haridas S."/>
            <person name="Hughes K."/>
            <person name="Justo A."/>
            <person name="Karasinski D."/>
            <person name="Kautmanova I."/>
            <person name="Kiss B."/>
            <person name="Kocsube S."/>
            <person name="Kotiranta H."/>
            <person name="LaButti K.M."/>
            <person name="Lechner B.E."/>
            <person name="Liimatainen K."/>
            <person name="Lipzen A."/>
            <person name="Lukacs Z."/>
            <person name="Mihaltcheva S."/>
            <person name="Morgado L.N."/>
            <person name="Niskanen T."/>
            <person name="Noordeloos M.E."/>
            <person name="Ohm R.A."/>
            <person name="Ortiz-Santana B."/>
            <person name="Ovrebo C."/>
            <person name="Racz N."/>
            <person name="Riley R."/>
            <person name="Savchenko A."/>
            <person name="Shiryaev A."/>
            <person name="Soop K."/>
            <person name="Spirin V."/>
            <person name="Szebenyi C."/>
            <person name="Tomsovsky M."/>
            <person name="Tulloss R.E."/>
            <person name="Uehling J."/>
            <person name="Grigoriev I.V."/>
            <person name="Vagvolgyi C."/>
            <person name="Papp T."/>
            <person name="Martin F.M."/>
            <person name="Miettinen O."/>
            <person name="Hibbett D.S."/>
            <person name="Nagy L.G."/>
        </authorList>
    </citation>
    <scope>NUCLEOTIDE SEQUENCE [LARGE SCALE GENOMIC DNA]</scope>
    <source>
        <strain evidence="3 4">FP101781</strain>
    </source>
</reference>
<protein>
    <recommendedName>
        <fullName evidence="2">C2H2-type domain-containing protein</fullName>
    </recommendedName>
</protein>
<evidence type="ECO:0000259" key="2">
    <source>
        <dbReference type="PROSITE" id="PS00028"/>
    </source>
</evidence>
<evidence type="ECO:0000313" key="3">
    <source>
        <dbReference type="EMBL" id="TEB03958.1"/>
    </source>
</evidence>
<gene>
    <name evidence="3" type="ORF">FA13DRAFT_1807856</name>
</gene>
<proteinExistence type="predicted"/>
<accession>A0A4Y7R4E6</accession>
<evidence type="ECO:0000313" key="4">
    <source>
        <dbReference type="Proteomes" id="UP000298030"/>
    </source>
</evidence>
<dbReference type="PROSITE" id="PS00028">
    <property type="entry name" value="ZINC_FINGER_C2H2_1"/>
    <property type="match status" value="1"/>
</dbReference>
<keyword evidence="4" id="KW-1185">Reference proteome</keyword>